<organism evidence="2 3">
    <name type="scientific">Arxiozyma heterogenica</name>
    <dbReference type="NCBI Taxonomy" id="278026"/>
    <lineage>
        <taxon>Eukaryota</taxon>
        <taxon>Fungi</taxon>
        <taxon>Dikarya</taxon>
        <taxon>Ascomycota</taxon>
        <taxon>Saccharomycotina</taxon>
        <taxon>Saccharomycetes</taxon>
        <taxon>Saccharomycetales</taxon>
        <taxon>Saccharomycetaceae</taxon>
        <taxon>Arxiozyma</taxon>
    </lineage>
</organism>
<dbReference type="EMBL" id="JAWIZZ010000047">
    <property type="protein sequence ID" value="KAK5779444.1"/>
    <property type="molecule type" value="Genomic_DNA"/>
</dbReference>
<dbReference type="GO" id="GO:0005758">
    <property type="term" value="C:mitochondrial intermembrane space"/>
    <property type="evidence" value="ECO:0007669"/>
    <property type="project" value="InterPro"/>
</dbReference>
<proteinExistence type="predicted"/>
<dbReference type="PANTHER" id="PTHR11158">
    <property type="entry name" value="MSF1/PX19 RELATED"/>
    <property type="match status" value="1"/>
</dbReference>
<comment type="caution">
    <text evidence="2">The sequence shown here is derived from an EMBL/GenBank/DDBJ whole genome shotgun (WGS) entry which is preliminary data.</text>
</comment>
<dbReference type="AlphaFoldDB" id="A0AAN7ZSA9"/>
<dbReference type="Pfam" id="PF04707">
    <property type="entry name" value="PRELI"/>
    <property type="match status" value="1"/>
</dbReference>
<evidence type="ECO:0000259" key="1">
    <source>
        <dbReference type="PROSITE" id="PS50904"/>
    </source>
</evidence>
<evidence type="ECO:0000313" key="3">
    <source>
        <dbReference type="Proteomes" id="UP001306508"/>
    </source>
</evidence>
<protein>
    <recommendedName>
        <fullName evidence="1">PRELI/MSF1 domain-containing protein</fullName>
    </recommendedName>
</protein>
<accession>A0AAN7ZSA9</accession>
<name>A0AAN7ZSA9_9SACH</name>
<dbReference type="InterPro" id="IPR006797">
    <property type="entry name" value="PRELI/MSF1_dom"/>
</dbReference>
<dbReference type="InterPro" id="IPR037365">
    <property type="entry name" value="Slowmo/Ups"/>
</dbReference>
<reference evidence="3" key="1">
    <citation type="submission" date="2023-07" db="EMBL/GenBank/DDBJ databases">
        <title>A draft genome of Kazachstania heterogenica Y-27499.</title>
        <authorList>
            <person name="Donic C."/>
            <person name="Kralova J.S."/>
            <person name="Fidel L."/>
            <person name="Ben-Dor S."/>
            <person name="Jung S."/>
        </authorList>
    </citation>
    <scope>NUCLEOTIDE SEQUENCE [LARGE SCALE GENOMIC DNA]</scope>
    <source>
        <strain evidence="3">Y27499</strain>
    </source>
</reference>
<gene>
    <name evidence="2" type="ORF">RI543_003335</name>
</gene>
<feature type="domain" description="PRELI/MSF1" evidence="1">
    <location>
        <begin position="2"/>
        <end position="180"/>
    </location>
</feature>
<dbReference type="Proteomes" id="UP001306508">
    <property type="component" value="Unassembled WGS sequence"/>
</dbReference>
<evidence type="ECO:0000313" key="2">
    <source>
        <dbReference type="EMBL" id="KAK5779444.1"/>
    </source>
</evidence>
<keyword evidence="3" id="KW-1185">Reference proteome</keyword>
<sequence>MVLIHSNKDTFYNDFECVTGVLFNKYPNPYVKHILSIDTIDRHRSNDGNKLFTTRLIRKQGKLPIWVSYIIGASGGSKINESWLVEYSVVDRSTLTMKTCIKNLDHVKLLQVEERTTYQWNNELKATQVNSRVTFSCNAIQQLSLKEKIENMAKSKFEESMKRSRLGMSLVMQRIEAMRQEQI</sequence>
<dbReference type="PROSITE" id="PS50904">
    <property type="entry name" value="PRELI_MSF1"/>
    <property type="match status" value="1"/>
</dbReference>